<protein>
    <recommendedName>
        <fullName evidence="2">histidine kinase</fullName>
        <ecNumber evidence="2">2.7.13.3</ecNumber>
    </recommendedName>
</protein>
<keyword evidence="14" id="KW-0812">Transmembrane</keyword>
<dbReference type="PANTHER" id="PTHR43547:SF2">
    <property type="entry name" value="HYBRID SIGNAL TRANSDUCTION HISTIDINE KINASE C"/>
    <property type="match status" value="1"/>
</dbReference>
<name>A0AAW6G4S4_BACUN</name>
<proteinExistence type="predicted"/>
<dbReference type="Proteomes" id="UP001218502">
    <property type="component" value="Unassembled WGS sequence"/>
</dbReference>
<dbReference type="SUPFAM" id="SSF46689">
    <property type="entry name" value="Homeodomain-like"/>
    <property type="match status" value="1"/>
</dbReference>
<feature type="domain" description="HTH araC/xylS-type" evidence="15">
    <location>
        <begin position="943"/>
        <end position="1042"/>
    </location>
</feature>
<keyword evidence="5" id="KW-0547">Nucleotide-binding</keyword>
<feature type="domain" description="Histidine kinase" evidence="16">
    <location>
        <begin position="534"/>
        <end position="751"/>
    </location>
</feature>
<dbReference type="SMART" id="SM00387">
    <property type="entry name" value="HATPase_c"/>
    <property type="match status" value="1"/>
</dbReference>
<keyword evidence="6" id="KW-0418">Kinase</keyword>
<dbReference type="FunFam" id="3.30.565.10:FF:000037">
    <property type="entry name" value="Hybrid sensor histidine kinase/response regulator"/>
    <property type="match status" value="1"/>
</dbReference>
<keyword evidence="8" id="KW-0902">Two-component regulatory system</keyword>
<dbReference type="InterPro" id="IPR009057">
    <property type="entry name" value="Homeodomain-like_sf"/>
</dbReference>
<keyword evidence="10" id="KW-0238">DNA-binding</keyword>
<dbReference type="InterPro" id="IPR003594">
    <property type="entry name" value="HATPase_dom"/>
</dbReference>
<evidence type="ECO:0000256" key="7">
    <source>
        <dbReference type="ARBA" id="ARBA00022840"/>
    </source>
</evidence>
<evidence type="ECO:0000259" key="16">
    <source>
        <dbReference type="PROSITE" id="PS50109"/>
    </source>
</evidence>
<dbReference type="InterPro" id="IPR015943">
    <property type="entry name" value="WD40/YVTN_repeat-like_dom_sf"/>
</dbReference>
<evidence type="ECO:0000256" key="14">
    <source>
        <dbReference type="SAM" id="Phobius"/>
    </source>
</evidence>
<dbReference type="Pfam" id="PF07494">
    <property type="entry name" value="Reg_prop"/>
    <property type="match status" value="1"/>
</dbReference>
<dbReference type="Gene3D" id="2.60.40.10">
    <property type="entry name" value="Immunoglobulins"/>
    <property type="match status" value="1"/>
</dbReference>
<dbReference type="SMART" id="SM00342">
    <property type="entry name" value="HTH_ARAC"/>
    <property type="match status" value="1"/>
</dbReference>
<dbReference type="InterPro" id="IPR018062">
    <property type="entry name" value="HTH_AraC-typ_CS"/>
</dbReference>
<dbReference type="EC" id="2.7.13.3" evidence="2"/>
<dbReference type="CDD" id="cd00082">
    <property type="entry name" value="HisKA"/>
    <property type="match status" value="1"/>
</dbReference>
<evidence type="ECO:0000313" key="18">
    <source>
        <dbReference type="EMBL" id="MDC1753680.1"/>
    </source>
</evidence>
<evidence type="ECO:0000256" key="1">
    <source>
        <dbReference type="ARBA" id="ARBA00000085"/>
    </source>
</evidence>
<evidence type="ECO:0000313" key="19">
    <source>
        <dbReference type="Proteomes" id="UP001218502"/>
    </source>
</evidence>
<evidence type="ECO:0000256" key="10">
    <source>
        <dbReference type="ARBA" id="ARBA00023125"/>
    </source>
</evidence>
<evidence type="ECO:0000256" key="3">
    <source>
        <dbReference type="ARBA" id="ARBA00022553"/>
    </source>
</evidence>
<dbReference type="Gene3D" id="2.130.10.10">
    <property type="entry name" value="YVTN repeat-like/Quinoprotein amine dehydrogenase"/>
    <property type="match status" value="2"/>
</dbReference>
<evidence type="ECO:0000256" key="11">
    <source>
        <dbReference type="ARBA" id="ARBA00023163"/>
    </source>
</evidence>
<gene>
    <name evidence="18" type="ORF">POY80_14655</name>
</gene>
<dbReference type="FunFam" id="2.60.40.10:FF:000791">
    <property type="entry name" value="Two-component system sensor histidine kinase/response regulator"/>
    <property type="match status" value="1"/>
</dbReference>
<dbReference type="GO" id="GO:0000155">
    <property type="term" value="F:phosphorelay sensor kinase activity"/>
    <property type="evidence" value="ECO:0007669"/>
    <property type="project" value="InterPro"/>
</dbReference>
<keyword evidence="14" id="KW-1133">Transmembrane helix</keyword>
<dbReference type="Pfam" id="PF07495">
    <property type="entry name" value="Y_Y_Y"/>
    <property type="match status" value="1"/>
</dbReference>
<dbReference type="PRINTS" id="PR00344">
    <property type="entry name" value="BCTRLSENSOR"/>
</dbReference>
<feature type="region of interest" description="Disordered" evidence="13">
    <location>
        <begin position="758"/>
        <end position="779"/>
    </location>
</feature>
<evidence type="ECO:0000259" key="17">
    <source>
        <dbReference type="PROSITE" id="PS50110"/>
    </source>
</evidence>
<evidence type="ECO:0000256" key="6">
    <source>
        <dbReference type="ARBA" id="ARBA00022777"/>
    </source>
</evidence>
<feature type="transmembrane region" description="Helical" evidence="14">
    <location>
        <begin position="491"/>
        <end position="513"/>
    </location>
</feature>
<organism evidence="18 19">
    <name type="scientific">Bacteroides uniformis</name>
    <dbReference type="NCBI Taxonomy" id="820"/>
    <lineage>
        <taxon>Bacteria</taxon>
        <taxon>Pseudomonadati</taxon>
        <taxon>Bacteroidota</taxon>
        <taxon>Bacteroidia</taxon>
        <taxon>Bacteroidales</taxon>
        <taxon>Bacteroidaceae</taxon>
        <taxon>Bacteroides</taxon>
    </lineage>
</organism>
<dbReference type="Pfam" id="PF12833">
    <property type="entry name" value="HTH_18"/>
    <property type="match status" value="1"/>
</dbReference>
<dbReference type="Gene3D" id="3.30.565.10">
    <property type="entry name" value="Histidine kinase-like ATPase, C-terminal domain"/>
    <property type="match status" value="1"/>
</dbReference>
<dbReference type="Gene3D" id="1.10.10.60">
    <property type="entry name" value="Homeodomain-like"/>
    <property type="match status" value="1"/>
</dbReference>
<evidence type="ECO:0000256" key="2">
    <source>
        <dbReference type="ARBA" id="ARBA00012438"/>
    </source>
</evidence>
<dbReference type="Pfam" id="PF00072">
    <property type="entry name" value="Response_reg"/>
    <property type="match status" value="1"/>
</dbReference>
<dbReference type="InterPro" id="IPR011123">
    <property type="entry name" value="Y_Y_Y"/>
</dbReference>
<dbReference type="InterPro" id="IPR036890">
    <property type="entry name" value="HATPase_C_sf"/>
</dbReference>
<dbReference type="GO" id="GO:0003700">
    <property type="term" value="F:DNA-binding transcription factor activity"/>
    <property type="evidence" value="ECO:0007669"/>
    <property type="project" value="InterPro"/>
</dbReference>
<dbReference type="InterPro" id="IPR001789">
    <property type="entry name" value="Sig_transdc_resp-reg_receiver"/>
</dbReference>
<dbReference type="InterPro" id="IPR018060">
    <property type="entry name" value="HTH_AraC"/>
</dbReference>
<dbReference type="GO" id="GO:0005524">
    <property type="term" value="F:ATP binding"/>
    <property type="evidence" value="ECO:0007669"/>
    <property type="project" value="UniProtKB-KW"/>
</dbReference>
<dbReference type="SUPFAM" id="SSF52172">
    <property type="entry name" value="CheY-like"/>
    <property type="match status" value="1"/>
</dbReference>
<comment type="caution">
    <text evidence="18">The sequence shown here is derived from an EMBL/GenBank/DDBJ whole genome shotgun (WGS) entry which is preliminary data.</text>
</comment>
<comment type="catalytic activity">
    <reaction evidence="1">
        <text>ATP + protein L-histidine = ADP + protein N-phospho-L-histidine.</text>
        <dbReference type="EC" id="2.7.13.3"/>
    </reaction>
</comment>
<dbReference type="InterPro" id="IPR005467">
    <property type="entry name" value="His_kinase_dom"/>
</dbReference>
<dbReference type="Gene3D" id="1.10.287.130">
    <property type="match status" value="1"/>
</dbReference>
<dbReference type="SUPFAM" id="SSF55874">
    <property type="entry name" value="ATPase domain of HSP90 chaperone/DNA topoisomerase II/histidine kinase"/>
    <property type="match status" value="1"/>
</dbReference>
<dbReference type="Pfam" id="PF02518">
    <property type="entry name" value="HATPase_c"/>
    <property type="match status" value="1"/>
</dbReference>
<evidence type="ECO:0000256" key="8">
    <source>
        <dbReference type="ARBA" id="ARBA00023012"/>
    </source>
</evidence>
<keyword evidence="11" id="KW-0804">Transcription</keyword>
<feature type="modified residue" description="4-aspartylphosphate" evidence="12">
    <location>
        <position position="842"/>
    </location>
</feature>
<dbReference type="InterPro" id="IPR013783">
    <property type="entry name" value="Ig-like_fold"/>
</dbReference>
<reference evidence="18" key="1">
    <citation type="submission" date="2022-10" db="EMBL/GenBank/DDBJ databases">
        <title>Human gut microbiome strain richness.</title>
        <authorList>
            <person name="Chen-Liaw A."/>
        </authorList>
    </citation>
    <scope>NUCLEOTIDE SEQUENCE</scope>
    <source>
        <strain evidence="18">A1_m1001262Bd0_191120</strain>
    </source>
</reference>
<dbReference type="PROSITE" id="PS00041">
    <property type="entry name" value="HTH_ARAC_FAMILY_1"/>
    <property type="match status" value="1"/>
</dbReference>
<dbReference type="PANTHER" id="PTHR43547">
    <property type="entry name" value="TWO-COMPONENT HISTIDINE KINASE"/>
    <property type="match status" value="1"/>
</dbReference>
<dbReference type="InterPro" id="IPR003661">
    <property type="entry name" value="HisK_dim/P_dom"/>
</dbReference>
<dbReference type="Gene3D" id="3.40.50.2300">
    <property type="match status" value="1"/>
</dbReference>
<sequence length="1045" mass="117082">MDMDSLVPKPYITADYASHNGMNGDNINDIYVDGGDRIWLANYPAGVTIRNNRYQSYEWFRHSPGNSRSLVNDQVHDVIEDSEGDLWFATSNGISLLQPAVGRWRSFLSRSDGIQDGGNHIFLTLCEVSPGVICAGGYASGLYRIEKKTERVEYFPPSFAAEGRPDQYINDIGKDSGGCIWTGGCHNLKRFDPHDGTVRLYPVPGPITAILEKAPEWMWIGTGMGLYLLDGHGGTCRHIAFPVEAVHVYALYQAPDGLLYIGTGGAGLLVYDSVEDRFVRQYQTENCALISNNIHTIVPRADGTLLLGTENSVALFRRESGTFRNWTAEQGLASVCLNAGVSTFRHGESFVFGSNTGAVMFPSDMRIPAPHFSRMLLRDFMISYRPVYPGDKGSPLREDIDNTVRLELAYDQNTFSQEAVSINYDYPSNILYSWKLEGLYEGWSHPVQSGRIQFTSLPPGNYTLRIRAVSNEEKYKVYEERSLGLSVARPLWAGTWAIAGYASLCVLAGVVSFRVAMLRRQKRISDEKTCFFIHTAHDVRTPLTLIKAPLEEVVEKDMVKAEGMDNVRMALKSVDGLLGLVTSLIDFESTDNYTLRLHVSEYELNSYLETTCEAFRTYASIRDIDITRESGFPYLNVRFDKDKMDSILKNILSNALKYTPRGGSIQVRAFADRHVWGVEVEDTGIGIPPEERKKLFRNHFRGSNAVNLQVAGNGVGLMMVHRLVRLHGGRVRVTSTEGKGTMVCVIFPMRSRRLDKACPVASPRKQDTGETRMGPDCGPMREILPTMTGGDRQRILIVEDNDDLRTYLEGLLKEEYLVQTCSNGRDALLVAREYNPDLILSDVMMPEMGGDELCASVKSDIETSHIPVMLLTALGDEKDMLEGLENGADAYITKPFSINVLRANIRNILANRALLRRAYAGLEDGVGQVPPDCHNTRDWKFMASVRECVMKNIDNPGFCVDMLCGMQNMSRTGFFNKLKALTGHAPADYIRSMRLQYAAQLLREKDCSITEISDDSGFSDVRYFREVFRKYYGMSPSEYRNSMRG</sequence>
<evidence type="ECO:0000256" key="9">
    <source>
        <dbReference type="ARBA" id="ARBA00023015"/>
    </source>
</evidence>
<dbReference type="PROSITE" id="PS50109">
    <property type="entry name" value="HIS_KIN"/>
    <property type="match status" value="1"/>
</dbReference>
<evidence type="ECO:0000256" key="5">
    <source>
        <dbReference type="ARBA" id="ARBA00022741"/>
    </source>
</evidence>
<dbReference type="FunFam" id="3.40.50.2300:FF:000138">
    <property type="entry name" value="Two-component system sensor histidine kinase/response regulator"/>
    <property type="match status" value="1"/>
</dbReference>
<keyword evidence="4" id="KW-0808">Transferase</keyword>
<dbReference type="SUPFAM" id="SSF63829">
    <property type="entry name" value="Calcium-dependent phosphotriesterase"/>
    <property type="match status" value="2"/>
</dbReference>
<keyword evidence="3 12" id="KW-0597">Phosphoprotein</keyword>
<evidence type="ECO:0000256" key="12">
    <source>
        <dbReference type="PROSITE-ProRule" id="PRU00169"/>
    </source>
</evidence>
<evidence type="ECO:0000259" key="15">
    <source>
        <dbReference type="PROSITE" id="PS01124"/>
    </source>
</evidence>
<feature type="domain" description="Response regulatory" evidence="17">
    <location>
        <begin position="794"/>
        <end position="909"/>
    </location>
</feature>
<evidence type="ECO:0000256" key="4">
    <source>
        <dbReference type="ARBA" id="ARBA00022679"/>
    </source>
</evidence>
<accession>A0AAW6G4S4</accession>
<dbReference type="SUPFAM" id="SSF47384">
    <property type="entry name" value="Homodimeric domain of signal transducing histidine kinase"/>
    <property type="match status" value="1"/>
</dbReference>
<evidence type="ECO:0000256" key="13">
    <source>
        <dbReference type="SAM" id="MobiDB-lite"/>
    </source>
</evidence>
<keyword evidence="14" id="KW-0472">Membrane</keyword>
<keyword evidence="7" id="KW-0067">ATP-binding</keyword>
<dbReference type="PROSITE" id="PS50110">
    <property type="entry name" value="RESPONSE_REGULATORY"/>
    <property type="match status" value="1"/>
</dbReference>
<dbReference type="EMBL" id="JAQNQY010000016">
    <property type="protein sequence ID" value="MDC1753680.1"/>
    <property type="molecule type" value="Genomic_DNA"/>
</dbReference>
<dbReference type="CDD" id="cd00075">
    <property type="entry name" value="HATPase"/>
    <property type="match status" value="1"/>
</dbReference>
<dbReference type="AlphaFoldDB" id="A0AAW6G4S4"/>
<dbReference type="GO" id="GO:0043565">
    <property type="term" value="F:sequence-specific DNA binding"/>
    <property type="evidence" value="ECO:0007669"/>
    <property type="project" value="InterPro"/>
</dbReference>
<dbReference type="PROSITE" id="PS01124">
    <property type="entry name" value="HTH_ARAC_FAMILY_2"/>
    <property type="match status" value="1"/>
</dbReference>
<dbReference type="InterPro" id="IPR004358">
    <property type="entry name" value="Sig_transdc_His_kin-like_C"/>
</dbReference>
<dbReference type="InterPro" id="IPR036097">
    <property type="entry name" value="HisK_dim/P_sf"/>
</dbReference>
<dbReference type="SMART" id="SM00448">
    <property type="entry name" value="REC"/>
    <property type="match status" value="1"/>
</dbReference>
<keyword evidence="9" id="KW-0805">Transcription regulation</keyword>
<dbReference type="InterPro" id="IPR011110">
    <property type="entry name" value="Reg_prop"/>
</dbReference>
<dbReference type="InterPro" id="IPR011006">
    <property type="entry name" value="CheY-like_superfamily"/>
</dbReference>